<dbReference type="InterPro" id="IPR011990">
    <property type="entry name" value="TPR-like_helical_dom_sf"/>
</dbReference>
<protein>
    <submittedName>
        <fullName evidence="1">Uncharacterized protein</fullName>
    </submittedName>
</protein>
<organism evidence="1 2">
    <name type="scientific">Parathielavia appendiculata</name>
    <dbReference type="NCBI Taxonomy" id="2587402"/>
    <lineage>
        <taxon>Eukaryota</taxon>
        <taxon>Fungi</taxon>
        <taxon>Dikarya</taxon>
        <taxon>Ascomycota</taxon>
        <taxon>Pezizomycotina</taxon>
        <taxon>Sordariomycetes</taxon>
        <taxon>Sordariomycetidae</taxon>
        <taxon>Sordariales</taxon>
        <taxon>Chaetomiaceae</taxon>
        <taxon>Parathielavia</taxon>
    </lineage>
</organism>
<name>A0AAN6YXR8_9PEZI</name>
<dbReference type="Pfam" id="PF13374">
    <property type="entry name" value="TPR_10"/>
    <property type="match status" value="1"/>
</dbReference>
<keyword evidence="2" id="KW-1185">Reference proteome</keyword>
<dbReference type="Gene3D" id="1.25.40.10">
    <property type="entry name" value="Tetratricopeptide repeat domain"/>
    <property type="match status" value="1"/>
</dbReference>
<comment type="caution">
    <text evidence="1">The sequence shown here is derived from an EMBL/GenBank/DDBJ whole genome shotgun (WGS) entry which is preliminary data.</text>
</comment>
<gene>
    <name evidence="1" type="ORF">N657DRAFT_584358</name>
</gene>
<dbReference type="AlphaFoldDB" id="A0AAN6YXR8"/>
<evidence type="ECO:0000313" key="1">
    <source>
        <dbReference type="EMBL" id="KAK4118041.1"/>
    </source>
</evidence>
<dbReference type="SUPFAM" id="SSF48452">
    <property type="entry name" value="TPR-like"/>
    <property type="match status" value="1"/>
</dbReference>
<dbReference type="RefSeq" id="XP_062641814.1">
    <property type="nucleotide sequence ID" value="XM_062789748.1"/>
</dbReference>
<reference evidence="1" key="1">
    <citation type="journal article" date="2023" name="Mol. Phylogenet. Evol.">
        <title>Genome-scale phylogeny and comparative genomics of the fungal order Sordariales.</title>
        <authorList>
            <person name="Hensen N."/>
            <person name="Bonometti L."/>
            <person name="Westerberg I."/>
            <person name="Brannstrom I.O."/>
            <person name="Guillou S."/>
            <person name="Cros-Aarteil S."/>
            <person name="Calhoun S."/>
            <person name="Haridas S."/>
            <person name="Kuo A."/>
            <person name="Mondo S."/>
            <person name="Pangilinan J."/>
            <person name="Riley R."/>
            <person name="LaButti K."/>
            <person name="Andreopoulos B."/>
            <person name="Lipzen A."/>
            <person name="Chen C."/>
            <person name="Yan M."/>
            <person name="Daum C."/>
            <person name="Ng V."/>
            <person name="Clum A."/>
            <person name="Steindorff A."/>
            <person name="Ohm R.A."/>
            <person name="Martin F."/>
            <person name="Silar P."/>
            <person name="Natvig D.O."/>
            <person name="Lalanne C."/>
            <person name="Gautier V."/>
            <person name="Ament-Velasquez S.L."/>
            <person name="Kruys A."/>
            <person name="Hutchinson M.I."/>
            <person name="Powell A.J."/>
            <person name="Barry K."/>
            <person name="Miller A.N."/>
            <person name="Grigoriev I.V."/>
            <person name="Debuchy R."/>
            <person name="Gladieux P."/>
            <person name="Hiltunen Thoren M."/>
            <person name="Johannesson H."/>
        </authorList>
    </citation>
    <scope>NUCLEOTIDE SEQUENCE</scope>
    <source>
        <strain evidence="1">CBS 731.68</strain>
    </source>
</reference>
<reference evidence="1" key="2">
    <citation type="submission" date="2023-05" db="EMBL/GenBank/DDBJ databases">
        <authorList>
            <consortium name="Lawrence Berkeley National Laboratory"/>
            <person name="Steindorff A."/>
            <person name="Hensen N."/>
            <person name="Bonometti L."/>
            <person name="Westerberg I."/>
            <person name="Brannstrom I.O."/>
            <person name="Guillou S."/>
            <person name="Cros-Aarteil S."/>
            <person name="Calhoun S."/>
            <person name="Haridas S."/>
            <person name="Kuo A."/>
            <person name="Mondo S."/>
            <person name="Pangilinan J."/>
            <person name="Riley R."/>
            <person name="Labutti K."/>
            <person name="Andreopoulos B."/>
            <person name="Lipzen A."/>
            <person name="Chen C."/>
            <person name="Yanf M."/>
            <person name="Daum C."/>
            <person name="Ng V."/>
            <person name="Clum A."/>
            <person name="Ohm R."/>
            <person name="Martin F."/>
            <person name="Silar P."/>
            <person name="Natvig D."/>
            <person name="Lalanne C."/>
            <person name="Gautier V."/>
            <person name="Ament-Velasquez S.L."/>
            <person name="Kruys A."/>
            <person name="Hutchinson M.I."/>
            <person name="Powell A.J."/>
            <person name="Barry K."/>
            <person name="Miller A.N."/>
            <person name="Grigoriev I.V."/>
            <person name="Debuchy R."/>
            <person name="Gladieux P."/>
            <person name="Thoren M.H."/>
            <person name="Johannesson H."/>
        </authorList>
    </citation>
    <scope>NUCLEOTIDE SEQUENCE</scope>
    <source>
        <strain evidence="1">CBS 731.68</strain>
    </source>
</reference>
<dbReference type="GeneID" id="87826518"/>
<proteinExistence type="predicted"/>
<evidence type="ECO:0000313" key="2">
    <source>
        <dbReference type="Proteomes" id="UP001302602"/>
    </source>
</evidence>
<feature type="non-terminal residue" evidence="1">
    <location>
        <position position="1"/>
    </location>
</feature>
<dbReference type="EMBL" id="MU853291">
    <property type="protein sequence ID" value="KAK4118041.1"/>
    <property type="molecule type" value="Genomic_DNA"/>
</dbReference>
<dbReference type="Proteomes" id="UP001302602">
    <property type="component" value="Unassembled WGS sequence"/>
</dbReference>
<sequence length="71" mass="7871">ALDGKEKALGQDHTLILDRVTNLGLLYQSQGQLTEAESKYRRALSGFQAALGPSHWKTQIVIRNLDLLTHA</sequence>
<accession>A0AAN6YXR8</accession>